<comment type="caution">
    <text evidence="1">The sequence shown here is derived from an EMBL/GenBank/DDBJ whole genome shotgun (WGS) entry which is preliminary data.</text>
</comment>
<sequence>MYENRKSIIAKIHIGKNTLKMDDDVYRAFLQSTVGKTSCKEMNIAELLNVLRAMKDKGFEPTATKFKHQRRPKPAEYKEMYLRKITALLTEHQLPQSYADSMAKRSFKVDFVHWLDVWQLKKVIQMLEVYNGRQQRDEEQKNTIELLDISAKKQ</sequence>
<evidence type="ECO:0000313" key="2">
    <source>
        <dbReference type="Proteomes" id="UP001182304"/>
    </source>
</evidence>
<accession>A0AAW8V922</accession>
<evidence type="ECO:0000313" key="1">
    <source>
        <dbReference type="EMBL" id="MDT3453033.1"/>
    </source>
</evidence>
<dbReference type="AlphaFoldDB" id="A0AAW8V922"/>
<dbReference type="Pfam" id="PF06252">
    <property type="entry name" value="GemA"/>
    <property type="match status" value="1"/>
</dbReference>
<dbReference type="RefSeq" id="WP_016533406.1">
    <property type="nucleotide sequence ID" value="NZ_AP025519.1"/>
</dbReference>
<organism evidence="1 2">
    <name type="scientific">Pasteurella multocida</name>
    <dbReference type="NCBI Taxonomy" id="747"/>
    <lineage>
        <taxon>Bacteria</taxon>
        <taxon>Pseudomonadati</taxon>
        <taxon>Pseudomonadota</taxon>
        <taxon>Gammaproteobacteria</taxon>
        <taxon>Pasteurellales</taxon>
        <taxon>Pasteurellaceae</taxon>
        <taxon>Pasteurella</taxon>
    </lineage>
</organism>
<gene>
    <name evidence="1" type="ORF">NQF69_09650</name>
</gene>
<protein>
    <submittedName>
        <fullName evidence="1">Regulatory protein GemA</fullName>
    </submittedName>
</protein>
<proteinExistence type="predicted"/>
<dbReference type="Proteomes" id="UP001182304">
    <property type="component" value="Unassembled WGS sequence"/>
</dbReference>
<name>A0AAW8V922_PASMD</name>
<dbReference type="EMBL" id="JANIEN010000012">
    <property type="protein sequence ID" value="MDT3453033.1"/>
    <property type="molecule type" value="Genomic_DNA"/>
</dbReference>
<reference evidence="1" key="1">
    <citation type="submission" date="2022-07" db="EMBL/GenBank/DDBJ databases">
        <title>Sequence of Pasteurella multocoda 17BRD-035.</title>
        <authorList>
            <person name="Roy Chowdhury P."/>
            <person name="Alhamami T."/>
            <person name="Trott D.J."/>
            <person name="Djordvevic S.P."/>
        </authorList>
    </citation>
    <scope>NUCLEOTIDE SEQUENCE</scope>
    <source>
        <strain evidence="1">17BRD-035</strain>
    </source>
</reference>
<dbReference type="InterPro" id="IPR009363">
    <property type="entry name" value="Phage_Mu_Gp16"/>
</dbReference>